<evidence type="ECO:0000256" key="3">
    <source>
        <dbReference type="ARBA" id="ARBA00023242"/>
    </source>
</evidence>
<evidence type="ECO:0008006" key="7">
    <source>
        <dbReference type="Google" id="ProtNLM"/>
    </source>
</evidence>
<dbReference type="GO" id="GO:0006406">
    <property type="term" value="P:mRNA export from nucleus"/>
    <property type="evidence" value="ECO:0007669"/>
    <property type="project" value="TreeGrafter"/>
</dbReference>
<dbReference type="Proteomes" id="UP000310158">
    <property type="component" value="Unassembled WGS sequence"/>
</dbReference>
<gene>
    <name evidence="5" type="ORF">EW146_g5676</name>
</gene>
<evidence type="ECO:0000313" key="5">
    <source>
        <dbReference type="EMBL" id="THH14685.1"/>
    </source>
</evidence>
<proteinExistence type="inferred from homology"/>
<protein>
    <recommendedName>
        <fullName evidence="7">Fms interacting protein</fullName>
    </recommendedName>
</protein>
<dbReference type="PANTHER" id="PTHR13375:SF3">
    <property type="entry name" value="THO COMPLEX SUBUNIT 5 HOMOLOG"/>
    <property type="match status" value="1"/>
</dbReference>
<comment type="subcellular location">
    <subcellularLocation>
        <location evidence="1">Nucleus</location>
    </subcellularLocation>
</comment>
<evidence type="ECO:0000313" key="6">
    <source>
        <dbReference type="Proteomes" id="UP000310158"/>
    </source>
</evidence>
<dbReference type="Pfam" id="PF09766">
    <property type="entry name" value="FmiP_Thoc5"/>
    <property type="match status" value="1"/>
</dbReference>
<sequence>MHSSLPPSPDAVLDSLRDLVSPNLLDKDPSTVHIRSGALFARLKALNRLANAATKTHKQSTADARHEMDQTHLELQNLLYEKRHLEREIDKCRQFASIYQDIPVYSVEEFVQLAPLEARSEDVMSNEHQLMLNRLSFELVERQRLDQRVKELTQQKEEMLKESKAKLATMDSVKIQIDTLVKTAAEIRKKVDELVPTTASPVGTPSQT</sequence>
<dbReference type="PANTHER" id="PTHR13375">
    <property type="entry name" value="FMS INTERACTING PROTEIN"/>
    <property type="match status" value="1"/>
</dbReference>
<comment type="similarity">
    <text evidence="2">Belongs to the THOC5 family.</text>
</comment>
<evidence type="ECO:0000256" key="4">
    <source>
        <dbReference type="SAM" id="Coils"/>
    </source>
</evidence>
<feature type="coiled-coil region" evidence="4">
    <location>
        <begin position="135"/>
        <end position="169"/>
    </location>
</feature>
<comment type="caution">
    <text evidence="5">The sequence shown here is derived from an EMBL/GenBank/DDBJ whole genome shotgun (WGS) entry which is preliminary data.</text>
</comment>
<organism evidence="5 6">
    <name type="scientific">Bondarzewia mesenterica</name>
    <dbReference type="NCBI Taxonomy" id="1095465"/>
    <lineage>
        <taxon>Eukaryota</taxon>
        <taxon>Fungi</taxon>
        <taxon>Dikarya</taxon>
        <taxon>Basidiomycota</taxon>
        <taxon>Agaricomycotina</taxon>
        <taxon>Agaricomycetes</taxon>
        <taxon>Russulales</taxon>
        <taxon>Bondarzewiaceae</taxon>
        <taxon>Bondarzewia</taxon>
    </lineage>
</organism>
<dbReference type="AlphaFoldDB" id="A0A4S4LRD1"/>
<accession>A0A4S4LRD1</accession>
<keyword evidence="4" id="KW-0175">Coiled coil</keyword>
<keyword evidence="6" id="KW-1185">Reference proteome</keyword>
<dbReference type="InterPro" id="IPR019163">
    <property type="entry name" value="THO_Thoc5"/>
</dbReference>
<dbReference type="EMBL" id="SGPL01000257">
    <property type="protein sequence ID" value="THH14685.1"/>
    <property type="molecule type" value="Genomic_DNA"/>
</dbReference>
<keyword evidence="3" id="KW-0539">Nucleus</keyword>
<dbReference type="OrthoDB" id="20582at2759"/>
<name>A0A4S4LRD1_9AGAM</name>
<reference evidence="5 6" key="1">
    <citation type="submission" date="2019-02" db="EMBL/GenBank/DDBJ databases">
        <title>Genome sequencing of the rare red list fungi Bondarzewia mesenterica.</title>
        <authorList>
            <person name="Buettner E."/>
            <person name="Kellner H."/>
        </authorList>
    </citation>
    <scope>NUCLEOTIDE SEQUENCE [LARGE SCALE GENOMIC DNA]</scope>
    <source>
        <strain evidence="5 6">DSM 108281</strain>
    </source>
</reference>
<dbReference type="GO" id="GO:0003729">
    <property type="term" value="F:mRNA binding"/>
    <property type="evidence" value="ECO:0007669"/>
    <property type="project" value="TreeGrafter"/>
</dbReference>
<evidence type="ECO:0000256" key="2">
    <source>
        <dbReference type="ARBA" id="ARBA00008044"/>
    </source>
</evidence>
<dbReference type="GO" id="GO:0000445">
    <property type="term" value="C:THO complex part of transcription export complex"/>
    <property type="evidence" value="ECO:0007669"/>
    <property type="project" value="TreeGrafter"/>
</dbReference>
<evidence type="ECO:0000256" key="1">
    <source>
        <dbReference type="ARBA" id="ARBA00004123"/>
    </source>
</evidence>